<keyword evidence="8" id="KW-0492">Microsome</keyword>
<keyword evidence="6 13" id="KW-0479">Metal-binding</keyword>
<dbReference type="InterPro" id="IPR017972">
    <property type="entry name" value="Cyt_P450_CS"/>
</dbReference>
<keyword evidence="11 14" id="KW-0503">Monooxygenase</keyword>
<organism evidence="15 16">
    <name type="scientific">Scyliorhinus torazame</name>
    <name type="common">Cloudy catshark</name>
    <name type="synonym">Catulus torazame</name>
    <dbReference type="NCBI Taxonomy" id="75743"/>
    <lineage>
        <taxon>Eukaryota</taxon>
        <taxon>Metazoa</taxon>
        <taxon>Chordata</taxon>
        <taxon>Craniata</taxon>
        <taxon>Vertebrata</taxon>
        <taxon>Chondrichthyes</taxon>
        <taxon>Elasmobranchii</taxon>
        <taxon>Galeomorphii</taxon>
        <taxon>Galeoidea</taxon>
        <taxon>Carcharhiniformes</taxon>
        <taxon>Scyliorhinidae</taxon>
        <taxon>Scyliorhinus</taxon>
    </lineage>
</organism>
<dbReference type="GO" id="GO:0019373">
    <property type="term" value="P:epoxygenase P450 pathway"/>
    <property type="evidence" value="ECO:0007669"/>
    <property type="project" value="TreeGrafter"/>
</dbReference>
<keyword evidence="10 13" id="KW-0408">Iron</keyword>
<dbReference type="FunFam" id="1.10.630.10:FF:000238">
    <property type="entry name" value="Cytochrome P450 2A6"/>
    <property type="match status" value="1"/>
</dbReference>
<evidence type="ECO:0000256" key="14">
    <source>
        <dbReference type="RuleBase" id="RU000461"/>
    </source>
</evidence>
<dbReference type="InterPro" id="IPR036396">
    <property type="entry name" value="Cyt_P450_sf"/>
</dbReference>
<sequence>LGEQYGPVFTIWLGSCPAVVLCGQEAVAEALIERGHDFSGRYVLPVFRKLANDYGIAFSNGERWKQLRRFTLSTLRNFGMGKKSIEERILEEAQFLVTAIRNKKDTPLNPNRLLRCAASNIICSIVFGERFDYEDKMFLTLMEMIAENIQNLNSPWIQLYNSFPTILDFLPGPHKKQFQNAADLLNFIKQMIQSHKESLQKDFPRDYIDSFLIKMEEEEHKHDSEFIHMNLLWTIMNLFLAGTETTSTTLQSAIRILAKYPHIQAVRTGNKGRSGELYSCISGSGEGGRGETEDMRGTCVVPLLSSVLKATSQWETPEAFNPNHFLCENGHFKKSESFMAFSAGKRICPGESLARMELFLFLTTLLQSFVFNPVIDRKNIDISPVISGFSVVPNDYEFYAISR</sequence>
<dbReference type="OrthoDB" id="1055148at2759"/>
<dbReference type="InterPro" id="IPR001128">
    <property type="entry name" value="Cyt_P450"/>
</dbReference>
<keyword evidence="7" id="KW-0256">Endoplasmic reticulum</keyword>
<dbReference type="InterPro" id="IPR050182">
    <property type="entry name" value="Cytochrome_P450_fam2"/>
</dbReference>
<dbReference type="Pfam" id="PF00067">
    <property type="entry name" value="p450"/>
    <property type="match status" value="2"/>
</dbReference>
<feature type="non-terminal residue" evidence="15">
    <location>
        <position position="1"/>
    </location>
</feature>
<evidence type="ECO:0000256" key="6">
    <source>
        <dbReference type="ARBA" id="ARBA00022723"/>
    </source>
</evidence>
<evidence type="ECO:0000256" key="3">
    <source>
        <dbReference type="ARBA" id="ARBA00004406"/>
    </source>
</evidence>
<keyword evidence="5 13" id="KW-0349">Heme</keyword>
<evidence type="ECO:0000256" key="5">
    <source>
        <dbReference type="ARBA" id="ARBA00022617"/>
    </source>
</evidence>
<proteinExistence type="inferred from homology"/>
<dbReference type="EMBL" id="BFAA01009523">
    <property type="protein sequence ID" value="GCB80119.1"/>
    <property type="molecule type" value="Genomic_DNA"/>
</dbReference>
<evidence type="ECO:0000256" key="13">
    <source>
        <dbReference type="PIRSR" id="PIRSR602401-1"/>
    </source>
</evidence>
<comment type="caution">
    <text evidence="15">The sequence shown here is derived from an EMBL/GenBank/DDBJ whole genome shotgun (WGS) entry which is preliminary data.</text>
</comment>
<dbReference type="SUPFAM" id="SSF48264">
    <property type="entry name" value="Cytochrome P450"/>
    <property type="match status" value="1"/>
</dbReference>
<dbReference type="GO" id="GO:0006805">
    <property type="term" value="P:xenobiotic metabolic process"/>
    <property type="evidence" value="ECO:0007669"/>
    <property type="project" value="TreeGrafter"/>
</dbReference>
<dbReference type="PRINTS" id="PR00385">
    <property type="entry name" value="P450"/>
</dbReference>
<keyword evidence="16" id="KW-1185">Reference proteome</keyword>
<accession>A0A401Q3W7</accession>
<evidence type="ECO:0000256" key="2">
    <source>
        <dbReference type="ARBA" id="ARBA00004174"/>
    </source>
</evidence>
<dbReference type="GO" id="GO:0016712">
    <property type="term" value="F:oxidoreductase activity, acting on paired donors, with incorporation or reduction of molecular oxygen, reduced flavin or flavoprotein as one donor, and incorporation of one atom of oxygen"/>
    <property type="evidence" value="ECO:0007669"/>
    <property type="project" value="TreeGrafter"/>
</dbReference>
<gene>
    <name evidence="15" type="ORF">scyTo_0016107</name>
</gene>
<evidence type="ECO:0000256" key="7">
    <source>
        <dbReference type="ARBA" id="ARBA00022824"/>
    </source>
</evidence>
<reference evidence="15 16" key="1">
    <citation type="journal article" date="2018" name="Nat. Ecol. Evol.">
        <title>Shark genomes provide insights into elasmobranch evolution and the origin of vertebrates.</title>
        <authorList>
            <person name="Hara Y"/>
            <person name="Yamaguchi K"/>
            <person name="Onimaru K"/>
            <person name="Kadota M"/>
            <person name="Koyanagi M"/>
            <person name="Keeley SD"/>
            <person name="Tatsumi K"/>
            <person name="Tanaka K"/>
            <person name="Motone F"/>
            <person name="Kageyama Y"/>
            <person name="Nozu R"/>
            <person name="Adachi N"/>
            <person name="Nishimura O"/>
            <person name="Nakagawa R"/>
            <person name="Tanegashima C"/>
            <person name="Kiyatake I"/>
            <person name="Matsumoto R"/>
            <person name="Murakumo K"/>
            <person name="Nishida K"/>
            <person name="Terakita A"/>
            <person name="Kuratani S"/>
            <person name="Sato K"/>
            <person name="Hyodo S Kuraku.S."/>
        </authorList>
    </citation>
    <scope>NUCLEOTIDE SEQUENCE [LARGE SCALE GENOMIC DNA]</scope>
</reference>
<dbReference type="STRING" id="75743.A0A401Q3W7"/>
<keyword evidence="12" id="KW-0472">Membrane</keyword>
<dbReference type="PRINTS" id="PR00463">
    <property type="entry name" value="EP450I"/>
</dbReference>
<dbReference type="GO" id="GO:0020037">
    <property type="term" value="F:heme binding"/>
    <property type="evidence" value="ECO:0007669"/>
    <property type="project" value="InterPro"/>
</dbReference>
<comment type="cofactor">
    <cofactor evidence="1 13">
        <name>heme</name>
        <dbReference type="ChEBI" id="CHEBI:30413"/>
    </cofactor>
</comment>
<evidence type="ECO:0000256" key="12">
    <source>
        <dbReference type="ARBA" id="ARBA00023136"/>
    </source>
</evidence>
<dbReference type="AlphaFoldDB" id="A0A401Q3W7"/>
<evidence type="ECO:0008006" key="17">
    <source>
        <dbReference type="Google" id="ProtNLM"/>
    </source>
</evidence>
<dbReference type="GO" id="GO:0005506">
    <property type="term" value="F:iron ion binding"/>
    <property type="evidence" value="ECO:0007669"/>
    <property type="project" value="InterPro"/>
</dbReference>
<evidence type="ECO:0000256" key="9">
    <source>
        <dbReference type="ARBA" id="ARBA00023002"/>
    </source>
</evidence>
<evidence type="ECO:0000256" key="8">
    <source>
        <dbReference type="ARBA" id="ARBA00022848"/>
    </source>
</evidence>
<dbReference type="PANTHER" id="PTHR24300">
    <property type="entry name" value="CYTOCHROME P450 508A4-RELATED"/>
    <property type="match status" value="1"/>
</dbReference>
<dbReference type="OMA" id="YPYIGWI"/>
<evidence type="ECO:0000256" key="10">
    <source>
        <dbReference type="ARBA" id="ARBA00023004"/>
    </source>
</evidence>
<name>A0A401Q3W7_SCYTO</name>
<evidence type="ECO:0000313" key="15">
    <source>
        <dbReference type="EMBL" id="GCB80119.1"/>
    </source>
</evidence>
<dbReference type="GO" id="GO:0008392">
    <property type="term" value="F:arachidonate epoxygenase activity"/>
    <property type="evidence" value="ECO:0007669"/>
    <property type="project" value="TreeGrafter"/>
</dbReference>
<evidence type="ECO:0000313" key="16">
    <source>
        <dbReference type="Proteomes" id="UP000288216"/>
    </source>
</evidence>
<evidence type="ECO:0000256" key="1">
    <source>
        <dbReference type="ARBA" id="ARBA00001971"/>
    </source>
</evidence>
<protein>
    <recommendedName>
        <fullName evidence="17">Cytochrome P450</fullName>
    </recommendedName>
</protein>
<evidence type="ECO:0000256" key="11">
    <source>
        <dbReference type="ARBA" id="ARBA00023033"/>
    </source>
</evidence>
<dbReference type="PANTHER" id="PTHR24300:SF153">
    <property type="entry name" value="CYTOCHROME P450 2G1-LIKE-RELATED"/>
    <property type="match status" value="1"/>
</dbReference>
<comment type="similarity">
    <text evidence="4 14">Belongs to the cytochrome P450 family.</text>
</comment>
<keyword evidence="9 14" id="KW-0560">Oxidoreductase</keyword>
<evidence type="ECO:0000256" key="4">
    <source>
        <dbReference type="ARBA" id="ARBA00010617"/>
    </source>
</evidence>
<feature type="binding site" description="axial binding residue" evidence="13">
    <location>
        <position position="348"/>
    </location>
    <ligand>
        <name>heme</name>
        <dbReference type="ChEBI" id="CHEBI:30413"/>
    </ligand>
    <ligandPart>
        <name>Fe</name>
        <dbReference type="ChEBI" id="CHEBI:18248"/>
    </ligandPart>
</feature>
<dbReference type="Proteomes" id="UP000288216">
    <property type="component" value="Unassembled WGS sequence"/>
</dbReference>
<dbReference type="PROSITE" id="PS00086">
    <property type="entry name" value="CYTOCHROME_P450"/>
    <property type="match status" value="1"/>
</dbReference>
<dbReference type="GO" id="GO:0005789">
    <property type="term" value="C:endoplasmic reticulum membrane"/>
    <property type="evidence" value="ECO:0007669"/>
    <property type="project" value="UniProtKB-SubCell"/>
</dbReference>
<comment type="subcellular location">
    <subcellularLocation>
        <location evidence="3">Endoplasmic reticulum membrane</location>
        <topology evidence="3">Peripheral membrane protein</topology>
    </subcellularLocation>
    <subcellularLocation>
        <location evidence="2">Microsome membrane</location>
        <topology evidence="2">Peripheral membrane protein</topology>
    </subcellularLocation>
</comment>
<dbReference type="InterPro" id="IPR002401">
    <property type="entry name" value="Cyt_P450_E_grp-I"/>
</dbReference>
<dbReference type="Gene3D" id="1.10.630.10">
    <property type="entry name" value="Cytochrome P450"/>
    <property type="match status" value="2"/>
</dbReference>